<reference evidence="6 7" key="1">
    <citation type="submission" date="2023-10" db="EMBL/GenBank/DDBJ databases">
        <title>Noviherbaspirillum sp. CPCC 100848 genome assembly.</title>
        <authorList>
            <person name="Li X.Y."/>
            <person name="Fang X.M."/>
        </authorList>
    </citation>
    <scope>NUCLEOTIDE SEQUENCE [LARGE SCALE GENOMIC DNA]</scope>
    <source>
        <strain evidence="6 7">CPCC 100848</strain>
    </source>
</reference>
<keyword evidence="3" id="KW-0238">DNA-binding</keyword>
<evidence type="ECO:0000256" key="4">
    <source>
        <dbReference type="ARBA" id="ARBA00023172"/>
    </source>
</evidence>
<accession>A0ABU6JK12</accession>
<dbReference type="InterPro" id="IPR038488">
    <property type="entry name" value="Integrase_DNA-bd_sf"/>
</dbReference>
<proteinExistence type="inferred from homology"/>
<evidence type="ECO:0000256" key="3">
    <source>
        <dbReference type="ARBA" id="ARBA00023125"/>
    </source>
</evidence>
<dbReference type="InterPro" id="IPR013762">
    <property type="entry name" value="Integrase-like_cat_sf"/>
</dbReference>
<comment type="caution">
    <text evidence="6">The sequence shown here is derived from an EMBL/GenBank/DDBJ whole genome shotgun (WGS) entry which is preliminary data.</text>
</comment>
<keyword evidence="7" id="KW-1185">Reference proteome</keyword>
<feature type="domain" description="Tyr recombinase" evidence="5">
    <location>
        <begin position="203"/>
        <end position="376"/>
    </location>
</feature>
<evidence type="ECO:0000313" key="6">
    <source>
        <dbReference type="EMBL" id="MEC4723783.1"/>
    </source>
</evidence>
<protein>
    <submittedName>
        <fullName evidence="6">Tyrosine-type recombinase/integrase</fullName>
    </submittedName>
</protein>
<dbReference type="InterPro" id="IPR011010">
    <property type="entry name" value="DNA_brk_join_enz"/>
</dbReference>
<gene>
    <name evidence="6" type="ORF">RY831_32195</name>
</gene>
<dbReference type="EMBL" id="JAWIIV010000077">
    <property type="protein sequence ID" value="MEC4723783.1"/>
    <property type="molecule type" value="Genomic_DNA"/>
</dbReference>
<dbReference type="Pfam" id="PF00589">
    <property type="entry name" value="Phage_integrase"/>
    <property type="match status" value="1"/>
</dbReference>
<dbReference type="Gene3D" id="1.10.150.130">
    <property type="match status" value="1"/>
</dbReference>
<sequence>MKTLMTQALLDKLRNEHRRVEIWDTTIKNFYVQIRETGAATFYVRYTKPGTNTRKSLLIADAAIVPVIAARAKAKELLSQAELGGDPGEVRQQKKECPTMAELIRDYYLPYIKATKKSWQTDEVMLRRHVLPVVGQKKLYAITANDLSQLQIGMVNNGFAPATANRPIVVLRYVFNLTINLWQIPGITTNPAKAVRMLEENNVRQVFLSQDEIQRLLEAGRTCEQNPYLLSIVAFLVLTGVRRNNALHARWCEIDEAAGLWHIPMTKSGKPQTVHLPPEARTLLQALPSRGQSPYLFPSPITGKPFVSVYYSWNSMRERAGLGHVRMHDLRHTFASLLINAGYNLFVVQKALGHHTSTVTMRYAHLADSTLQKAAQAVGQILHPALASTMKTPE</sequence>
<dbReference type="PROSITE" id="PS51898">
    <property type="entry name" value="TYR_RECOMBINASE"/>
    <property type="match status" value="1"/>
</dbReference>
<dbReference type="Proteomes" id="UP001352263">
    <property type="component" value="Unassembled WGS sequence"/>
</dbReference>
<dbReference type="PANTHER" id="PTHR30629:SF2">
    <property type="entry name" value="PROPHAGE INTEGRASE INTS-RELATED"/>
    <property type="match status" value="1"/>
</dbReference>
<dbReference type="InterPro" id="IPR050808">
    <property type="entry name" value="Phage_Integrase"/>
</dbReference>
<dbReference type="InterPro" id="IPR002104">
    <property type="entry name" value="Integrase_catalytic"/>
</dbReference>
<keyword evidence="4" id="KW-0233">DNA recombination</keyword>
<comment type="similarity">
    <text evidence="1">Belongs to the 'phage' integrase family.</text>
</comment>
<dbReference type="RefSeq" id="WP_326510385.1">
    <property type="nucleotide sequence ID" value="NZ_JAWIIV010000077.1"/>
</dbReference>
<evidence type="ECO:0000259" key="5">
    <source>
        <dbReference type="PROSITE" id="PS51898"/>
    </source>
</evidence>
<evidence type="ECO:0000256" key="1">
    <source>
        <dbReference type="ARBA" id="ARBA00008857"/>
    </source>
</evidence>
<name>A0ABU6JK12_9BURK</name>
<dbReference type="Pfam" id="PF13356">
    <property type="entry name" value="Arm-DNA-bind_3"/>
    <property type="match status" value="1"/>
</dbReference>
<dbReference type="CDD" id="cd00796">
    <property type="entry name" value="INT_Rci_Hp1_C"/>
    <property type="match status" value="1"/>
</dbReference>
<dbReference type="PANTHER" id="PTHR30629">
    <property type="entry name" value="PROPHAGE INTEGRASE"/>
    <property type="match status" value="1"/>
</dbReference>
<dbReference type="Gene3D" id="1.10.443.10">
    <property type="entry name" value="Intergrase catalytic core"/>
    <property type="match status" value="1"/>
</dbReference>
<keyword evidence="2" id="KW-0229">DNA integration</keyword>
<evidence type="ECO:0000313" key="7">
    <source>
        <dbReference type="Proteomes" id="UP001352263"/>
    </source>
</evidence>
<evidence type="ECO:0000256" key="2">
    <source>
        <dbReference type="ARBA" id="ARBA00022908"/>
    </source>
</evidence>
<dbReference type="InterPro" id="IPR025166">
    <property type="entry name" value="Integrase_DNA_bind_dom"/>
</dbReference>
<organism evidence="6 7">
    <name type="scientific">Noviherbaspirillum album</name>
    <dbReference type="NCBI Taxonomy" id="3080276"/>
    <lineage>
        <taxon>Bacteria</taxon>
        <taxon>Pseudomonadati</taxon>
        <taxon>Pseudomonadota</taxon>
        <taxon>Betaproteobacteria</taxon>
        <taxon>Burkholderiales</taxon>
        <taxon>Oxalobacteraceae</taxon>
        <taxon>Noviherbaspirillum</taxon>
    </lineage>
</organism>
<dbReference type="Gene3D" id="3.30.160.390">
    <property type="entry name" value="Integrase, DNA-binding domain"/>
    <property type="match status" value="1"/>
</dbReference>
<dbReference type="InterPro" id="IPR010998">
    <property type="entry name" value="Integrase_recombinase_N"/>
</dbReference>
<dbReference type="SUPFAM" id="SSF56349">
    <property type="entry name" value="DNA breaking-rejoining enzymes"/>
    <property type="match status" value="1"/>
</dbReference>